<sequence length="501" mass="55690">KKRNNLDVRALSEVVSIDREKKTVTIKKVDTGDVYEENYDKLILSPGASPIRPKSIKGVDSENVFTIRNVVDINRLKTYIDIKKINDIAVIGGGFIGLEAMESLVEAGKNVTLVEGSNHILQPVDYDMVQILNKEIHDKGVNLLVNEVLSEVNEGHVLLASGKKIKADAVVLAIGVRPETSLAVDAGLELGKTGGILVNHHYQTSDPDIYAVGDAIEVTHFITNKKTRLTLAGPAQRQARAVADHIYGKTYRNTGVIGSSVVKVFDYNAASTGLTEKNCKDLDLDYEVAYVIPKDRVALMPDAEFVHFKLIFQVPTGQILGAQTIGKGGVNRYIDIIATMIMNHGNIEDLKELELCYSPHFSTAKDATNVAALVAMNLLNGDFEQVRVSEVRSLVENGEYIIDAREKMEYDAGHIKGAVNIPLSEFRERLDEIPKDRPVYIHCLSAQRSYYMVKELNLRGWKNIVNISGSFLGICFYEYFNDIKEGREAIVTEYKFEQVQK</sequence>
<dbReference type="SUPFAM" id="SSF55424">
    <property type="entry name" value="FAD/NAD-linked reductases, dimerisation (C-terminal) domain"/>
    <property type="match status" value="1"/>
</dbReference>
<evidence type="ECO:0000313" key="7">
    <source>
        <dbReference type="Proteomes" id="UP000199512"/>
    </source>
</evidence>
<feature type="non-terminal residue" evidence="6">
    <location>
        <position position="1"/>
    </location>
</feature>
<accession>A0A1H8KZN1</accession>
<dbReference type="Gene3D" id="3.50.50.60">
    <property type="entry name" value="FAD/NAD(P)-binding domain"/>
    <property type="match status" value="2"/>
</dbReference>
<dbReference type="Pfam" id="PF07992">
    <property type="entry name" value="Pyr_redox_2"/>
    <property type="match status" value="1"/>
</dbReference>
<dbReference type="Proteomes" id="UP000199512">
    <property type="component" value="Unassembled WGS sequence"/>
</dbReference>
<dbReference type="EMBL" id="FODF01000055">
    <property type="protein sequence ID" value="SEN98380.1"/>
    <property type="molecule type" value="Genomic_DNA"/>
</dbReference>
<dbReference type="RefSeq" id="WP_091976285.1">
    <property type="nucleotide sequence ID" value="NZ_FODF01000055.1"/>
</dbReference>
<dbReference type="Pfam" id="PF02852">
    <property type="entry name" value="Pyr_redox_dim"/>
    <property type="match status" value="1"/>
</dbReference>
<dbReference type="InterPro" id="IPR050260">
    <property type="entry name" value="FAD-bd_OxRdtase"/>
</dbReference>
<evidence type="ECO:0000313" key="6">
    <source>
        <dbReference type="EMBL" id="SEN98380.1"/>
    </source>
</evidence>
<dbReference type="SUPFAM" id="SSF51905">
    <property type="entry name" value="FAD/NAD(P)-binding domain"/>
    <property type="match status" value="2"/>
</dbReference>
<reference evidence="6 7" key="1">
    <citation type="submission" date="2016-10" db="EMBL/GenBank/DDBJ databases">
        <authorList>
            <person name="de Groot N.N."/>
        </authorList>
    </citation>
    <scope>NUCLEOTIDE SEQUENCE [LARGE SCALE GENOMIC DNA]</scope>
    <source>
        <strain evidence="6 7">Calf135</strain>
    </source>
</reference>
<dbReference type="InterPro" id="IPR004099">
    <property type="entry name" value="Pyr_nucl-diS_OxRdtase_dimer"/>
</dbReference>
<keyword evidence="7" id="KW-1185">Reference proteome</keyword>
<dbReference type="STRING" id="215200.SAMN05216454_1551"/>
<dbReference type="PROSITE" id="PS50206">
    <property type="entry name" value="RHODANESE_3"/>
    <property type="match status" value="1"/>
</dbReference>
<dbReference type="PRINTS" id="PR00469">
    <property type="entry name" value="PNDRDTASEII"/>
</dbReference>
<dbReference type="PRINTS" id="PR00368">
    <property type="entry name" value="FADPNR"/>
</dbReference>
<evidence type="ECO:0000256" key="3">
    <source>
        <dbReference type="ARBA" id="ARBA00022630"/>
    </source>
</evidence>
<name>A0A1H8KZN1_9FIRM</name>
<dbReference type="GO" id="GO:0016491">
    <property type="term" value="F:oxidoreductase activity"/>
    <property type="evidence" value="ECO:0007669"/>
    <property type="project" value="InterPro"/>
</dbReference>
<evidence type="ECO:0000256" key="1">
    <source>
        <dbReference type="ARBA" id="ARBA00001974"/>
    </source>
</evidence>
<comment type="cofactor">
    <cofactor evidence="1">
        <name>FAD</name>
        <dbReference type="ChEBI" id="CHEBI:57692"/>
    </cofactor>
</comment>
<feature type="domain" description="Rhodanese" evidence="5">
    <location>
        <begin position="395"/>
        <end position="476"/>
    </location>
</feature>
<dbReference type="SUPFAM" id="SSF52821">
    <property type="entry name" value="Rhodanese/Cell cycle control phosphatase"/>
    <property type="match status" value="1"/>
</dbReference>
<gene>
    <name evidence="6" type="ORF">SAMN05216454_1551</name>
</gene>
<dbReference type="AlphaFoldDB" id="A0A1H8KZN1"/>
<proteinExistence type="inferred from homology"/>
<evidence type="ECO:0000256" key="2">
    <source>
        <dbReference type="ARBA" id="ARBA00009130"/>
    </source>
</evidence>
<keyword evidence="3" id="KW-0285">Flavoprotein</keyword>
<dbReference type="OrthoDB" id="9802028at2"/>
<organism evidence="6 7">
    <name type="scientific">Peptostreptococcus russellii</name>
    <dbReference type="NCBI Taxonomy" id="215200"/>
    <lineage>
        <taxon>Bacteria</taxon>
        <taxon>Bacillati</taxon>
        <taxon>Bacillota</taxon>
        <taxon>Clostridia</taxon>
        <taxon>Peptostreptococcales</taxon>
        <taxon>Peptostreptococcaceae</taxon>
        <taxon>Peptostreptococcus</taxon>
    </lineage>
</organism>
<dbReference type="InterPro" id="IPR001763">
    <property type="entry name" value="Rhodanese-like_dom"/>
</dbReference>
<dbReference type="InterPro" id="IPR036873">
    <property type="entry name" value="Rhodanese-like_dom_sf"/>
</dbReference>
<dbReference type="InterPro" id="IPR023753">
    <property type="entry name" value="FAD/NAD-binding_dom"/>
</dbReference>
<dbReference type="CDD" id="cd00158">
    <property type="entry name" value="RHOD"/>
    <property type="match status" value="1"/>
</dbReference>
<comment type="similarity">
    <text evidence="2">Belongs to the class-III pyridine nucleotide-disulfide oxidoreductase family.</text>
</comment>
<dbReference type="SMART" id="SM00450">
    <property type="entry name" value="RHOD"/>
    <property type="match status" value="1"/>
</dbReference>
<dbReference type="Pfam" id="PF00581">
    <property type="entry name" value="Rhodanese"/>
    <property type="match status" value="1"/>
</dbReference>
<dbReference type="InterPro" id="IPR036188">
    <property type="entry name" value="FAD/NAD-bd_sf"/>
</dbReference>
<dbReference type="InterPro" id="IPR016156">
    <property type="entry name" value="FAD/NAD-linked_Rdtase_dimer_sf"/>
</dbReference>
<dbReference type="PANTHER" id="PTHR43429">
    <property type="entry name" value="PYRIDINE NUCLEOTIDE-DISULFIDE OXIDOREDUCTASE DOMAIN-CONTAINING"/>
    <property type="match status" value="1"/>
</dbReference>
<protein>
    <submittedName>
        <fullName evidence="6">NADPH-dependent 2,4-dienoyl-CoA reductase, sulfur reductase</fullName>
    </submittedName>
</protein>
<dbReference type="Gene3D" id="3.40.250.10">
    <property type="entry name" value="Rhodanese-like domain"/>
    <property type="match status" value="1"/>
</dbReference>
<evidence type="ECO:0000259" key="5">
    <source>
        <dbReference type="PROSITE" id="PS50206"/>
    </source>
</evidence>
<keyword evidence="4" id="KW-0274">FAD</keyword>
<evidence type="ECO:0000256" key="4">
    <source>
        <dbReference type="ARBA" id="ARBA00022827"/>
    </source>
</evidence>